<dbReference type="Gene3D" id="1.20.5.110">
    <property type="match status" value="1"/>
</dbReference>
<dbReference type="GO" id="GO:0000149">
    <property type="term" value="F:SNARE binding"/>
    <property type="evidence" value="ECO:0007669"/>
    <property type="project" value="TreeGrafter"/>
</dbReference>
<dbReference type="CDD" id="cd15840">
    <property type="entry name" value="SNARE_Qa"/>
    <property type="match status" value="1"/>
</dbReference>
<protein>
    <recommendedName>
        <fullName evidence="3">t-SNARE coiled-coil homology domain-containing protein</fullName>
    </recommendedName>
</protein>
<dbReference type="GO" id="GO:0006886">
    <property type="term" value="P:intracellular protein transport"/>
    <property type="evidence" value="ECO:0007669"/>
    <property type="project" value="TreeGrafter"/>
</dbReference>
<dbReference type="PANTHER" id="PTHR19957">
    <property type="entry name" value="SYNTAXIN"/>
    <property type="match status" value="1"/>
</dbReference>
<dbReference type="GO" id="GO:0031201">
    <property type="term" value="C:SNARE complex"/>
    <property type="evidence" value="ECO:0007669"/>
    <property type="project" value="TreeGrafter"/>
</dbReference>
<dbReference type="InterPro" id="IPR000727">
    <property type="entry name" value="T_SNARE_dom"/>
</dbReference>
<proteinExistence type="predicted"/>
<sequence length="218" mass="24214">MAGRRERKATTLSSLSSLAQPSPFDEALSRPFLNEGKKKKWTENVKYRNSGQQQSSGGLLHQHVQHDALVPYEPPTAATAAAQSSASWCSSLSSTHDERSLQKQDTDTIMSLHHEHVDLEAALLQERHGEFVAINSSMSQINDIQKDLASLVHAQQGDINDIEEHALLTSEALERATEHVEKASGFQLAQHRQTVWTIVVGVVLVTTLMAIYYFIFRA</sequence>
<dbReference type="SMART" id="SM00397">
    <property type="entry name" value="t_SNARE"/>
    <property type="match status" value="1"/>
</dbReference>
<feature type="transmembrane region" description="Helical" evidence="2">
    <location>
        <begin position="195"/>
        <end position="215"/>
    </location>
</feature>
<evidence type="ECO:0000313" key="4">
    <source>
        <dbReference type="EMBL" id="CAD9816629.1"/>
    </source>
</evidence>
<dbReference type="PROSITE" id="PS50192">
    <property type="entry name" value="T_SNARE"/>
    <property type="match status" value="1"/>
</dbReference>
<keyword evidence="2" id="KW-0472">Membrane</keyword>
<dbReference type="InterPro" id="IPR045242">
    <property type="entry name" value="Syntaxin"/>
</dbReference>
<feature type="domain" description="T-SNARE coiled-coil homology" evidence="3">
    <location>
        <begin position="121"/>
        <end position="183"/>
    </location>
</feature>
<dbReference type="GO" id="GO:0012505">
    <property type="term" value="C:endomembrane system"/>
    <property type="evidence" value="ECO:0007669"/>
    <property type="project" value="TreeGrafter"/>
</dbReference>
<name>A0A7S2XMM9_9STRA</name>
<accession>A0A7S2XMM9</accession>
<dbReference type="AlphaFoldDB" id="A0A7S2XMM9"/>
<evidence type="ECO:0000256" key="2">
    <source>
        <dbReference type="SAM" id="Phobius"/>
    </source>
</evidence>
<keyword evidence="2" id="KW-0812">Transmembrane</keyword>
<dbReference type="GO" id="GO:0006906">
    <property type="term" value="P:vesicle fusion"/>
    <property type="evidence" value="ECO:0007669"/>
    <property type="project" value="TreeGrafter"/>
</dbReference>
<dbReference type="GO" id="GO:0005484">
    <property type="term" value="F:SNAP receptor activity"/>
    <property type="evidence" value="ECO:0007669"/>
    <property type="project" value="TreeGrafter"/>
</dbReference>
<feature type="region of interest" description="Disordered" evidence="1">
    <location>
        <begin position="1"/>
        <end position="35"/>
    </location>
</feature>
<dbReference type="GO" id="GO:0048278">
    <property type="term" value="P:vesicle docking"/>
    <property type="evidence" value="ECO:0007669"/>
    <property type="project" value="TreeGrafter"/>
</dbReference>
<organism evidence="4">
    <name type="scientific">Attheya septentrionalis</name>
    <dbReference type="NCBI Taxonomy" id="420275"/>
    <lineage>
        <taxon>Eukaryota</taxon>
        <taxon>Sar</taxon>
        <taxon>Stramenopiles</taxon>
        <taxon>Ochrophyta</taxon>
        <taxon>Bacillariophyta</taxon>
        <taxon>Coscinodiscophyceae</taxon>
        <taxon>Chaetocerotophycidae</taxon>
        <taxon>Chaetocerotales</taxon>
        <taxon>Attheyaceae</taxon>
        <taxon>Attheya</taxon>
    </lineage>
</organism>
<reference evidence="4" key="1">
    <citation type="submission" date="2021-01" db="EMBL/GenBank/DDBJ databases">
        <authorList>
            <person name="Corre E."/>
            <person name="Pelletier E."/>
            <person name="Niang G."/>
            <person name="Scheremetjew M."/>
            <person name="Finn R."/>
            <person name="Kale V."/>
            <person name="Holt S."/>
            <person name="Cochrane G."/>
            <person name="Meng A."/>
            <person name="Brown T."/>
            <person name="Cohen L."/>
        </authorList>
    </citation>
    <scope>NUCLEOTIDE SEQUENCE</scope>
    <source>
        <strain evidence="4">CCMP2084</strain>
    </source>
</reference>
<evidence type="ECO:0000259" key="3">
    <source>
        <dbReference type="PROSITE" id="PS50192"/>
    </source>
</evidence>
<dbReference type="PANTHER" id="PTHR19957:SF38">
    <property type="entry name" value="LD27581P"/>
    <property type="match status" value="1"/>
</dbReference>
<gene>
    <name evidence="4" type="ORF">ASEP1449_LOCUS8461</name>
</gene>
<evidence type="ECO:0000256" key="1">
    <source>
        <dbReference type="SAM" id="MobiDB-lite"/>
    </source>
</evidence>
<dbReference type="EMBL" id="HBHQ01012688">
    <property type="protein sequence ID" value="CAD9816629.1"/>
    <property type="molecule type" value="Transcribed_RNA"/>
</dbReference>
<dbReference type="SUPFAM" id="SSF58038">
    <property type="entry name" value="SNARE fusion complex"/>
    <property type="match status" value="1"/>
</dbReference>
<keyword evidence="2" id="KW-1133">Transmembrane helix</keyword>